<feature type="chain" id="PRO_5038391724" evidence="1">
    <location>
        <begin position="29"/>
        <end position="297"/>
    </location>
</feature>
<evidence type="ECO:0000313" key="2">
    <source>
        <dbReference type="EMBL" id="RYC04214.1"/>
    </source>
</evidence>
<gene>
    <name evidence="2" type="ORF">EUA07_01625</name>
</gene>
<comment type="caution">
    <text evidence="2">The sequence shown here is derived from an EMBL/GenBank/DDBJ whole genome shotgun (WGS) entry which is preliminary data.</text>
</comment>
<reference evidence="2 3" key="1">
    <citation type="submission" date="2019-01" db="EMBL/GenBank/DDBJ databases">
        <title>Novel species of Nocardioides.</title>
        <authorList>
            <person name="Liu Q."/>
            <person name="Xin Y.-H."/>
        </authorList>
    </citation>
    <scope>NUCLEOTIDE SEQUENCE [LARGE SCALE GENOMIC DNA]</scope>
    <source>
        <strain evidence="2 3">CGMCC 4.6875</strain>
    </source>
</reference>
<dbReference type="RefSeq" id="WP_129453267.1">
    <property type="nucleotide sequence ID" value="NZ_JACXYX010000002.1"/>
</dbReference>
<organism evidence="2 3">
    <name type="scientific">Nocardioides ganghwensis</name>
    <dbReference type="NCBI Taxonomy" id="252230"/>
    <lineage>
        <taxon>Bacteria</taxon>
        <taxon>Bacillati</taxon>
        <taxon>Actinomycetota</taxon>
        <taxon>Actinomycetes</taxon>
        <taxon>Propionibacteriales</taxon>
        <taxon>Nocardioidaceae</taxon>
        <taxon>Nocardioides</taxon>
    </lineage>
</organism>
<keyword evidence="3" id="KW-1185">Reference proteome</keyword>
<name>A0A4Q2SJM7_9ACTN</name>
<protein>
    <submittedName>
        <fullName evidence="2">WD40 repeat domain-containing protein</fullName>
    </submittedName>
</protein>
<dbReference type="OrthoDB" id="9801244at2"/>
<sequence>MRAGRVAVGASVGVAVALPFLLGAAAGAPDPAGTPVLRFGDPDIVESSGLAFTATARGGLVHTVNDSGDSGRVFTVDTATGSTVGVTSWDADPLDVEALAPAGRGHVWVADIGDNRRVRDSVAVLRVPVGPGERTVTPEAYELVYPDGPRDAEALLADPLTGRLHVVTKGVFAGTVYAAPTRLRADRPHRLVEVAEAPGIVTDATFLPGGGGVVMRTYSTAHLTAYPSWQPVASWELPPQDQGEGVAYAAGQVLVSTEGARSEVLAVDLPPQAGPTDLAGPAWTALRWLAVARGVPL</sequence>
<feature type="signal peptide" evidence="1">
    <location>
        <begin position="1"/>
        <end position="28"/>
    </location>
</feature>
<proteinExistence type="predicted"/>
<dbReference type="AlphaFoldDB" id="A0A4Q2SJM7"/>
<dbReference type="Proteomes" id="UP000293291">
    <property type="component" value="Unassembled WGS sequence"/>
</dbReference>
<keyword evidence="1" id="KW-0732">Signal</keyword>
<evidence type="ECO:0000256" key="1">
    <source>
        <dbReference type="SAM" id="SignalP"/>
    </source>
</evidence>
<accession>A0A4Q2SJM7</accession>
<evidence type="ECO:0000313" key="3">
    <source>
        <dbReference type="Proteomes" id="UP000293291"/>
    </source>
</evidence>
<dbReference type="EMBL" id="SDWU01000002">
    <property type="protein sequence ID" value="RYC04214.1"/>
    <property type="molecule type" value="Genomic_DNA"/>
</dbReference>